<dbReference type="PANTHER" id="PTHR36174">
    <property type="entry name" value="LIPID II:GLYCINE GLYCYLTRANSFERASE"/>
    <property type="match status" value="1"/>
</dbReference>
<dbReference type="InterPro" id="IPR016181">
    <property type="entry name" value="Acyl_CoA_acyltransferase"/>
</dbReference>
<comment type="caution">
    <text evidence="2">The sequence shown here is derived from an EMBL/GenBank/DDBJ whole genome shotgun (WGS) entry which is preliminary data.</text>
</comment>
<sequence length="352" mass="41780">MLEIISYKEKEKWNNIVKSFSNWDVYFLCEYSVSFMIHGDGVPQLFYYKDKKMRMCYAMMLNDLADNEVYNGVLEKGQYYDLTTPYGYGGPIADGEINSASAEIFMVEMISYCKQHNIVSQFFRFCPWLGNHMVLNGLCDERFLKNTIYMDTTEESCIFLNMDTKNRNMVRKARKCEVTITQDSGEGLERFISIYNETMERDEAEQYYFFSKDYYKYIIENMSDNVRFFYAEREREVISAAIVLYGNHYAHYHLSGMCTEARGFGSMNLLLYEVACWAARKGLNLFHLGGGVKPEDSLFQFKKQFNKQERLEFWIGSNIFIQKKYDELIKIRKKMNPEWNDKNQFMIKYRGQ</sequence>
<reference evidence="2 3" key="1">
    <citation type="submission" date="2016-07" db="EMBL/GenBank/DDBJ databases">
        <title>Characterization of isolates of Eisenbergiella tayi derived from blood cultures, using whole genome sequencing.</title>
        <authorList>
            <person name="Burdz T."/>
            <person name="Wiebe D."/>
            <person name="Huynh C."/>
            <person name="Bernard K."/>
        </authorList>
    </citation>
    <scope>NUCLEOTIDE SEQUENCE [LARGE SCALE GENOMIC DNA]</scope>
    <source>
        <strain evidence="2 3">NML 110608</strain>
    </source>
</reference>
<dbReference type="EMBL" id="MCGH01000002">
    <property type="protein sequence ID" value="ODM05625.1"/>
    <property type="molecule type" value="Genomic_DNA"/>
</dbReference>
<organism evidence="2 3">
    <name type="scientific">Eisenbergiella tayi</name>
    <dbReference type="NCBI Taxonomy" id="1432052"/>
    <lineage>
        <taxon>Bacteria</taxon>
        <taxon>Bacillati</taxon>
        <taxon>Bacillota</taxon>
        <taxon>Clostridia</taxon>
        <taxon>Lachnospirales</taxon>
        <taxon>Lachnospiraceae</taxon>
        <taxon>Eisenbergiella</taxon>
    </lineage>
</organism>
<dbReference type="Gene3D" id="3.40.630.30">
    <property type="match status" value="1"/>
</dbReference>
<dbReference type="AlphaFoldDB" id="A0A1E3AA25"/>
<evidence type="ECO:0000313" key="2">
    <source>
        <dbReference type="EMBL" id="ODM05625.1"/>
    </source>
</evidence>
<dbReference type="SUPFAM" id="SSF55729">
    <property type="entry name" value="Acyl-CoA N-acyltransferases (Nat)"/>
    <property type="match status" value="1"/>
</dbReference>
<dbReference type="GO" id="GO:0016747">
    <property type="term" value="F:acyltransferase activity, transferring groups other than amino-acyl groups"/>
    <property type="evidence" value="ECO:0007669"/>
    <property type="project" value="InterPro"/>
</dbReference>
<dbReference type="PATRIC" id="fig|1432052.4.peg.1696"/>
<feature type="domain" description="N-acetyltransferase" evidence="1">
    <location>
        <begin position="178"/>
        <end position="326"/>
    </location>
</feature>
<name>A0A1E3AA25_9FIRM</name>
<dbReference type="InterPro" id="IPR038740">
    <property type="entry name" value="BioF2-like_GNAT_dom"/>
</dbReference>
<dbReference type="PANTHER" id="PTHR36174:SF1">
    <property type="entry name" value="LIPID II:GLYCINE GLYCYLTRANSFERASE"/>
    <property type="match status" value="1"/>
</dbReference>
<dbReference type="Pfam" id="PF13480">
    <property type="entry name" value="Acetyltransf_6"/>
    <property type="match status" value="1"/>
</dbReference>
<protein>
    <submittedName>
        <fullName evidence="2">FemAB family protein</fullName>
    </submittedName>
</protein>
<accession>A0A1E3AA25</accession>
<dbReference type="InterPro" id="IPR000182">
    <property type="entry name" value="GNAT_dom"/>
</dbReference>
<dbReference type="RefSeq" id="WP_069151833.1">
    <property type="nucleotide sequence ID" value="NZ_MCGH01000002.1"/>
</dbReference>
<dbReference type="InterPro" id="IPR050644">
    <property type="entry name" value="PG_Glycine_Bridge_Synth"/>
</dbReference>
<gene>
    <name evidence="2" type="ORF">BEI61_01514</name>
</gene>
<evidence type="ECO:0000313" key="3">
    <source>
        <dbReference type="Proteomes" id="UP000094067"/>
    </source>
</evidence>
<proteinExistence type="predicted"/>
<dbReference type="PROSITE" id="PS51186">
    <property type="entry name" value="GNAT"/>
    <property type="match status" value="1"/>
</dbReference>
<dbReference type="Proteomes" id="UP000094067">
    <property type="component" value="Unassembled WGS sequence"/>
</dbReference>
<evidence type="ECO:0000259" key="1">
    <source>
        <dbReference type="PROSITE" id="PS51186"/>
    </source>
</evidence>